<keyword evidence="2 6" id="KW-1003">Cell membrane</keyword>
<feature type="transmembrane region" description="Helical" evidence="6">
    <location>
        <begin position="72"/>
        <end position="90"/>
    </location>
</feature>
<dbReference type="GO" id="GO:0005886">
    <property type="term" value="C:plasma membrane"/>
    <property type="evidence" value="ECO:0007669"/>
    <property type="project" value="UniProtKB-SubCell"/>
</dbReference>
<keyword evidence="9" id="KW-1185">Reference proteome</keyword>
<evidence type="ECO:0000313" key="9">
    <source>
        <dbReference type="Proteomes" id="UP000612349"/>
    </source>
</evidence>
<evidence type="ECO:0000256" key="2">
    <source>
        <dbReference type="ARBA" id="ARBA00022475"/>
    </source>
</evidence>
<protein>
    <recommendedName>
        <fullName evidence="6">Na(+)/H(+) antiporter NhaA</fullName>
    </recommendedName>
    <alternativeName>
        <fullName evidence="6">Sodium/proton antiporter NhaA</fullName>
    </alternativeName>
</protein>
<dbReference type="PANTHER" id="PTHR30341">
    <property type="entry name" value="SODIUM ION/PROTON ANTIPORTER NHAA-RELATED"/>
    <property type="match status" value="1"/>
</dbReference>
<feature type="region of interest" description="Disordered" evidence="7">
    <location>
        <begin position="402"/>
        <end position="422"/>
    </location>
</feature>
<dbReference type="NCBIfam" id="NF007111">
    <property type="entry name" value="PRK09560.1"/>
    <property type="match status" value="1"/>
</dbReference>
<comment type="function">
    <text evidence="6">Na(+)/H(+) antiporter that extrudes sodium in exchange for external protons.</text>
</comment>
<keyword evidence="6" id="KW-0813">Transport</keyword>
<feature type="transmembrane region" description="Helical" evidence="6">
    <location>
        <begin position="111"/>
        <end position="130"/>
    </location>
</feature>
<keyword evidence="6" id="KW-0915">Sodium</keyword>
<reference evidence="8" key="2">
    <citation type="submission" date="2020-09" db="EMBL/GenBank/DDBJ databases">
        <authorList>
            <person name="Sun Q."/>
            <person name="Zhou Y."/>
        </authorList>
    </citation>
    <scope>NUCLEOTIDE SEQUENCE</scope>
    <source>
        <strain evidence="8">CGMCC 1.15360</strain>
    </source>
</reference>
<proteinExistence type="inferred from homology"/>
<keyword evidence="6" id="KW-0050">Antiport</keyword>
<dbReference type="Proteomes" id="UP000612349">
    <property type="component" value="Unassembled WGS sequence"/>
</dbReference>
<feature type="transmembrane region" description="Helical" evidence="6">
    <location>
        <begin position="305"/>
        <end position="325"/>
    </location>
</feature>
<name>A0A917DP72_9SPHN</name>
<dbReference type="NCBIfam" id="NF007112">
    <property type="entry name" value="PRK09561.1"/>
    <property type="match status" value="1"/>
</dbReference>
<keyword evidence="6" id="KW-0406">Ion transport</keyword>
<sequence length="422" mass="45166">MKRPVEVINRTLKAFFDSESASGILLIFIAVLALIVANSPLAHTYHDVFHNTLPDSVMNVLKPLYLYKLDNLHMWINDALMVIFFFVVGLEIKREVADGALSDPQARRLPVIAAFAGMAAPAAVFLLAISGADNPDQLHAGWAIPAATDIAFAMGVMGLLGNRVPSSLRLFLLTVAIVDDIGAVAIIALFYTSGIAMGWLIAAIVVFGMMIACNRFRIDSWWIYALLSLALWLCVLNSGVHATIAGVLAAFTIPMRLDNKGDSLLLRFEHALMPWNAYLVVPLFGFANAGVALAGIGLEGALAPLPLGIGAGLLFGKQIGIFTAITIADKLGIAPRPARASWWQLWGVSILCGIGFTMSLFIAALAFPRYPLLVEESKLGVLSGSVLSAILGFVLLRFAPGPGAEEEEDDEDESPAVQPQTS</sequence>
<evidence type="ECO:0000256" key="1">
    <source>
        <dbReference type="ARBA" id="ARBA00004429"/>
    </source>
</evidence>
<evidence type="ECO:0000256" key="3">
    <source>
        <dbReference type="ARBA" id="ARBA00022692"/>
    </source>
</evidence>
<feature type="transmembrane region" description="Helical" evidence="6">
    <location>
        <begin position="197"/>
        <end position="216"/>
    </location>
</feature>
<accession>A0A917DP72</accession>
<comment type="catalytic activity">
    <reaction evidence="6">
        <text>Na(+)(in) + 2 H(+)(out) = Na(+)(out) + 2 H(+)(in)</text>
        <dbReference type="Rhea" id="RHEA:29251"/>
        <dbReference type="ChEBI" id="CHEBI:15378"/>
        <dbReference type="ChEBI" id="CHEBI:29101"/>
    </reaction>
</comment>
<feature type="transmembrane region" description="Helical" evidence="6">
    <location>
        <begin position="142"/>
        <end position="161"/>
    </location>
</feature>
<feature type="transmembrane region" description="Helical" evidence="6">
    <location>
        <begin position="379"/>
        <end position="399"/>
    </location>
</feature>
<dbReference type="GO" id="GO:0015385">
    <property type="term" value="F:sodium:proton antiporter activity"/>
    <property type="evidence" value="ECO:0007669"/>
    <property type="project" value="UniProtKB-UniRule"/>
</dbReference>
<evidence type="ECO:0000256" key="7">
    <source>
        <dbReference type="SAM" id="MobiDB-lite"/>
    </source>
</evidence>
<feature type="transmembrane region" description="Helical" evidence="6">
    <location>
        <begin position="275"/>
        <end position="298"/>
    </location>
</feature>
<dbReference type="InterPro" id="IPR004670">
    <property type="entry name" value="NhaA"/>
</dbReference>
<feature type="transmembrane region" description="Helical" evidence="6">
    <location>
        <begin position="21"/>
        <end position="41"/>
    </location>
</feature>
<comment type="subcellular location">
    <subcellularLocation>
        <location evidence="1">Cell inner membrane</location>
        <topology evidence="1">Multi-pass membrane protein</topology>
    </subcellularLocation>
    <subcellularLocation>
        <location evidence="6">Cell membrane</location>
        <topology evidence="6">Multi-pass membrane protein</topology>
    </subcellularLocation>
</comment>
<keyword evidence="4 6" id="KW-1133">Transmembrane helix</keyword>
<evidence type="ECO:0000256" key="6">
    <source>
        <dbReference type="HAMAP-Rule" id="MF_01844"/>
    </source>
</evidence>
<dbReference type="OrthoDB" id="9808135at2"/>
<dbReference type="GO" id="GO:0006885">
    <property type="term" value="P:regulation of pH"/>
    <property type="evidence" value="ECO:0007669"/>
    <property type="project" value="UniProtKB-UniRule"/>
</dbReference>
<feature type="compositionally biased region" description="Acidic residues" evidence="7">
    <location>
        <begin position="404"/>
        <end position="414"/>
    </location>
</feature>
<organism evidence="8 9">
    <name type="scientific">Croceicoccus mobilis</name>
    <dbReference type="NCBI Taxonomy" id="1703339"/>
    <lineage>
        <taxon>Bacteria</taxon>
        <taxon>Pseudomonadati</taxon>
        <taxon>Pseudomonadota</taxon>
        <taxon>Alphaproteobacteria</taxon>
        <taxon>Sphingomonadales</taxon>
        <taxon>Erythrobacteraceae</taxon>
        <taxon>Croceicoccus</taxon>
    </lineage>
</organism>
<dbReference type="AlphaFoldDB" id="A0A917DP72"/>
<dbReference type="NCBIfam" id="TIGR00773">
    <property type="entry name" value="NhaA"/>
    <property type="match status" value="1"/>
</dbReference>
<feature type="transmembrane region" description="Helical" evidence="6">
    <location>
        <begin position="223"/>
        <end position="255"/>
    </location>
</feature>
<comment type="similarity">
    <text evidence="6">Belongs to the NhaA Na(+)/H(+) (TC 2.A.33) antiporter family.</text>
</comment>
<feature type="transmembrane region" description="Helical" evidence="6">
    <location>
        <begin position="168"/>
        <end position="191"/>
    </location>
</feature>
<dbReference type="EMBL" id="BMIP01000001">
    <property type="protein sequence ID" value="GGD56762.1"/>
    <property type="molecule type" value="Genomic_DNA"/>
</dbReference>
<comment type="caution">
    <text evidence="8">The sequence shown here is derived from an EMBL/GenBank/DDBJ whole genome shotgun (WGS) entry which is preliminary data.</text>
</comment>
<keyword evidence="5 6" id="KW-0472">Membrane</keyword>
<dbReference type="HAMAP" id="MF_01844">
    <property type="entry name" value="NhaA"/>
    <property type="match status" value="1"/>
</dbReference>
<gene>
    <name evidence="8" type="primary">nhaA1</name>
    <name evidence="6" type="synonym">nhaA</name>
    <name evidence="8" type="ORF">GCM10010990_02470</name>
</gene>
<keyword evidence="3 6" id="KW-0812">Transmembrane</keyword>
<dbReference type="InterPro" id="IPR023171">
    <property type="entry name" value="Na/H_antiporter_dom_sf"/>
</dbReference>
<evidence type="ECO:0000313" key="8">
    <source>
        <dbReference type="EMBL" id="GGD56762.1"/>
    </source>
</evidence>
<evidence type="ECO:0000256" key="4">
    <source>
        <dbReference type="ARBA" id="ARBA00022989"/>
    </source>
</evidence>
<dbReference type="Pfam" id="PF06965">
    <property type="entry name" value="Na_H_antiport_1"/>
    <property type="match status" value="1"/>
</dbReference>
<dbReference type="PANTHER" id="PTHR30341:SF0">
    <property type="entry name" value="NA(+)_H(+) ANTIPORTER NHAA"/>
    <property type="match status" value="1"/>
</dbReference>
<evidence type="ECO:0000256" key="5">
    <source>
        <dbReference type="ARBA" id="ARBA00023136"/>
    </source>
</evidence>
<dbReference type="Gene3D" id="1.20.1530.10">
    <property type="entry name" value="Na+/H+ antiporter like domain"/>
    <property type="match status" value="1"/>
</dbReference>
<reference evidence="8" key="1">
    <citation type="journal article" date="2014" name="Int. J. Syst. Evol. Microbiol.">
        <title>Complete genome sequence of Corynebacterium casei LMG S-19264T (=DSM 44701T), isolated from a smear-ripened cheese.</title>
        <authorList>
            <consortium name="US DOE Joint Genome Institute (JGI-PGF)"/>
            <person name="Walter F."/>
            <person name="Albersmeier A."/>
            <person name="Kalinowski J."/>
            <person name="Ruckert C."/>
        </authorList>
    </citation>
    <scope>NUCLEOTIDE SEQUENCE</scope>
    <source>
        <strain evidence="8">CGMCC 1.15360</strain>
    </source>
</reference>
<dbReference type="RefSeq" id="WP_066772575.1">
    <property type="nucleotide sequence ID" value="NZ_BMIP01000001.1"/>
</dbReference>
<keyword evidence="6" id="KW-0739">Sodium transport</keyword>
<feature type="transmembrane region" description="Helical" evidence="6">
    <location>
        <begin position="345"/>
        <end position="367"/>
    </location>
</feature>